<organism evidence="3 4">
    <name type="scientific">Hirundo rustica rustica</name>
    <dbReference type="NCBI Taxonomy" id="333673"/>
    <lineage>
        <taxon>Eukaryota</taxon>
        <taxon>Metazoa</taxon>
        <taxon>Chordata</taxon>
        <taxon>Craniata</taxon>
        <taxon>Vertebrata</taxon>
        <taxon>Euteleostomi</taxon>
        <taxon>Archelosauria</taxon>
        <taxon>Archosauria</taxon>
        <taxon>Dinosauria</taxon>
        <taxon>Saurischia</taxon>
        <taxon>Theropoda</taxon>
        <taxon>Coelurosauria</taxon>
        <taxon>Aves</taxon>
        <taxon>Neognathae</taxon>
        <taxon>Neoaves</taxon>
        <taxon>Telluraves</taxon>
        <taxon>Australaves</taxon>
        <taxon>Passeriformes</taxon>
        <taxon>Sylvioidea</taxon>
        <taxon>Hirundinidae</taxon>
        <taxon>Hirundo</taxon>
    </lineage>
</organism>
<gene>
    <name evidence="3" type="ORF">DUI87_30847</name>
</gene>
<dbReference type="AlphaFoldDB" id="A0A3M0ITJ4"/>
<reference evidence="3 4" key="1">
    <citation type="submission" date="2018-07" db="EMBL/GenBank/DDBJ databases">
        <title>A high quality draft genome assembly of the barn swallow (H. rustica rustica).</title>
        <authorList>
            <person name="Formenti G."/>
            <person name="Chiara M."/>
            <person name="Poveda L."/>
            <person name="Francoijs K.-J."/>
            <person name="Bonisoli-Alquati A."/>
            <person name="Canova L."/>
            <person name="Gianfranceschi L."/>
            <person name="Horner D.S."/>
            <person name="Saino N."/>
        </authorList>
    </citation>
    <scope>NUCLEOTIDE SEQUENCE [LARGE SCALE GENOMIC DNA]</scope>
    <source>
        <strain evidence="3">Chelidonia</strain>
        <tissue evidence="3">Blood</tissue>
    </source>
</reference>
<evidence type="ECO:0000313" key="4">
    <source>
        <dbReference type="Proteomes" id="UP000269221"/>
    </source>
</evidence>
<keyword evidence="2" id="KW-1133">Transmembrane helix</keyword>
<accession>A0A3M0ITJ4</accession>
<comment type="caution">
    <text evidence="3">The sequence shown here is derived from an EMBL/GenBank/DDBJ whole genome shotgun (WGS) entry which is preliminary data.</text>
</comment>
<keyword evidence="2" id="KW-0472">Membrane</keyword>
<evidence type="ECO:0000256" key="1">
    <source>
        <dbReference type="SAM" id="MobiDB-lite"/>
    </source>
</evidence>
<feature type="region of interest" description="Disordered" evidence="1">
    <location>
        <begin position="40"/>
        <end position="68"/>
    </location>
</feature>
<protein>
    <submittedName>
        <fullName evidence="3">Uncharacterized protein</fullName>
    </submittedName>
</protein>
<dbReference type="EMBL" id="QRBI01000219">
    <property type="protein sequence ID" value="RMB92701.1"/>
    <property type="molecule type" value="Genomic_DNA"/>
</dbReference>
<evidence type="ECO:0000313" key="3">
    <source>
        <dbReference type="EMBL" id="RMB92701.1"/>
    </source>
</evidence>
<evidence type="ECO:0000256" key="2">
    <source>
        <dbReference type="SAM" id="Phobius"/>
    </source>
</evidence>
<feature type="compositionally biased region" description="Low complexity" evidence="1">
    <location>
        <begin position="47"/>
        <end position="68"/>
    </location>
</feature>
<name>A0A3M0ITJ4_HIRRU</name>
<keyword evidence="4" id="KW-1185">Reference proteome</keyword>
<keyword evidence="2" id="KW-0812">Transmembrane</keyword>
<sequence length="68" mass="7064">MLLDAACSKILMGIGGFVLDFVFLALGLSFYLCKKVPTGSQEDVEHPSQGSSQHGSPGPRSPGVCPKG</sequence>
<dbReference type="Proteomes" id="UP000269221">
    <property type="component" value="Unassembled WGS sequence"/>
</dbReference>
<feature type="transmembrane region" description="Helical" evidence="2">
    <location>
        <begin position="12"/>
        <end position="33"/>
    </location>
</feature>
<proteinExistence type="predicted"/>